<protein>
    <submittedName>
        <fullName evidence="1">Uncharacterized protein</fullName>
    </submittedName>
</protein>
<reference evidence="1 2" key="1">
    <citation type="submission" date="2016-10" db="EMBL/GenBank/DDBJ databases">
        <authorList>
            <person name="de Groot N.N."/>
        </authorList>
    </citation>
    <scope>NUCLEOTIDE SEQUENCE [LARGE SCALE GENOMIC DNA]</scope>
    <source>
        <strain evidence="1 2">CGMCC 1.3401</strain>
    </source>
</reference>
<accession>A0A1G4RL38</accession>
<evidence type="ECO:0000313" key="2">
    <source>
        <dbReference type="Proteomes" id="UP000199542"/>
    </source>
</evidence>
<proteinExistence type="predicted"/>
<evidence type="ECO:0000313" key="1">
    <source>
        <dbReference type="EMBL" id="SCW57652.1"/>
    </source>
</evidence>
<dbReference type="RefSeq" id="WP_167363887.1">
    <property type="nucleotide sequence ID" value="NZ_FMTM01000003.1"/>
</dbReference>
<dbReference type="AlphaFoldDB" id="A0A1G4RL38"/>
<dbReference type="EMBL" id="FMTM01000003">
    <property type="protein sequence ID" value="SCW57652.1"/>
    <property type="molecule type" value="Genomic_DNA"/>
</dbReference>
<organism evidence="1 2">
    <name type="scientific">Rhizobium mongolense subsp. loessense</name>
    <dbReference type="NCBI Taxonomy" id="158890"/>
    <lineage>
        <taxon>Bacteria</taxon>
        <taxon>Pseudomonadati</taxon>
        <taxon>Pseudomonadota</taxon>
        <taxon>Alphaproteobacteria</taxon>
        <taxon>Hyphomicrobiales</taxon>
        <taxon>Rhizobiaceae</taxon>
        <taxon>Rhizobium/Agrobacterium group</taxon>
        <taxon>Rhizobium</taxon>
    </lineage>
</organism>
<dbReference type="Proteomes" id="UP000199542">
    <property type="component" value="Unassembled WGS sequence"/>
</dbReference>
<gene>
    <name evidence="1" type="ORF">SAMN02927900_02839</name>
</gene>
<sequence>MSRRGLARIDPLGAGQTIQRLKIGSAQRFLGPYAGEDIGAERAVKKPLSCNNNAEPATMAAARMTGDVRREVSIISCLLLNRSRSIEKECAPRLPFTTEHVFDTNCQQIEDD</sequence>
<name>A0A1G4RL38_9HYPH</name>